<dbReference type="PROSITE" id="PS00107">
    <property type="entry name" value="PROTEIN_KINASE_ATP"/>
    <property type="match status" value="1"/>
</dbReference>
<dbReference type="PANTHER" id="PTHR47976:SF85">
    <property type="entry name" value="RECEPTOR-LIKE SERINE_THREONINE-PROTEIN KINASE"/>
    <property type="match status" value="1"/>
</dbReference>
<evidence type="ECO:0000256" key="8">
    <source>
        <dbReference type="ARBA" id="ARBA00022741"/>
    </source>
</evidence>
<evidence type="ECO:0000256" key="12">
    <source>
        <dbReference type="ARBA" id="ARBA00023136"/>
    </source>
</evidence>
<dbReference type="InterPro" id="IPR017441">
    <property type="entry name" value="Protein_kinase_ATP_BS"/>
</dbReference>
<organism evidence="24 26">
    <name type="scientific">Tetracentron sinense</name>
    <name type="common">Spur-leaf</name>
    <dbReference type="NCBI Taxonomy" id="13715"/>
    <lineage>
        <taxon>Eukaryota</taxon>
        <taxon>Viridiplantae</taxon>
        <taxon>Streptophyta</taxon>
        <taxon>Embryophyta</taxon>
        <taxon>Tracheophyta</taxon>
        <taxon>Spermatophyta</taxon>
        <taxon>Magnoliopsida</taxon>
        <taxon>Trochodendrales</taxon>
        <taxon>Trochodendraceae</taxon>
        <taxon>Tetracentron</taxon>
    </lineage>
</organism>
<dbReference type="Gene3D" id="1.10.510.10">
    <property type="entry name" value="Transferase(Phosphotransferase) domain 1"/>
    <property type="match status" value="1"/>
</dbReference>
<evidence type="ECO:0000256" key="11">
    <source>
        <dbReference type="ARBA" id="ARBA00022989"/>
    </source>
</evidence>
<comment type="caution">
    <text evidence="24">The sequence shown here is derived from an EMBL/GenBank/DDBJ whole genome shotgun (WGS) entry which is preliminary data.</text>
</comment>
<evidence type="ECO:0000256" key="19">
    <source>
        <dbReference type="PROSITE-ProRule" id="PRU10141"/>
    </source>
</evidence>
<dbReference type="AlphaFoldDB" id="A0A834YBJ1"/>
<evidence type="ECO:0000256" key="10">
    <source>
        <dbReference type="ARBA" id="ARBA00022840"/>
    </source>
</evidence>
<evidence type="ECO:0000256" key="16">
    <source>
        <dbReference type="ARBA" id="ARBA00047899"/>
    </source>
</evidence>
<reference evidence="24 26" key="1">
    <citation type="submission" date="2020-04" db="EMBL/GenBank/DDBJ databases">
        <title>Plant Genome Project.</title>
        <authorList>
            <person name="Zhang R.-G."/>
        </authorList>
    </citation>
    <scope>NUCLEOTIDE SEQUENCE [LARGE SCALE GENOMIC DNA]</scope>
    <source>
        <strain evidence="24">YNK0</strain>
        <tissue evidence="24">Leaf</tissue>
    </source>
</reference>
<keyword evidence="13" id="KW-1015">Disulfide bond</keyword>
<evidence type="ECO:0000256" key="17">
    <source>
        <dbReference type="ARBA" id="ARBA00048679"/>
    </source>
</evidence>
<evidence type="ECO:0000256" key="15">
    <source>
        <dbReference type="ARBA" id="ARBA00023180"/>
    </source>
</evidence>
<dbReference type="OMA" id="WASECFE"/>
<dbReference type="SMART" id="SM00220">
    <property type="entry name" value="S_TKc"/>
    <property type="match status" value="1"/>
</dbReference>
<dbReference type="PROSITE" id="PS00108">
    <property type="entry name" value="PROTEIN_KINASE_ST"/>
    <property type="match status" value="1"/>
</dbReference>
<keyword evidence="6 21" id="KW-0732">Signal</keyword>
<dbReference type="FunFam" id="3.30.200.20:FF:000059">
    <property type="entry name" value="S-receptor-like serine/threonine-protein kinase"/>
    <property type="match status" value="1"/>
</dbReference>
<dbReference type="EMBL" id="JABCRI010000106">
    <property type="protein sequence ID" value="KAF8376741.1"/>
    <property type="molecule type" value="Genomic_DNA"/>
</dbReference>
<dbReference type="SUPFAM" id="SSF51110">
    <property type="entry name" value="alpha-D-mannose-specific plant lectins"/>
    <property type="match status" value="2"/>
</dbReference>
<dbReference type="InterPro" id="IPR024171">
    <property type="entry name" value="SRK-like_kinase"/>
</dbReference>
<keyword evidence="5 20" id="KW-0812">Transmembrane</keyword>
<dbReference type="Gene3D" id="3.30.200.20">
    <property type="entry name" value="Phosphorylase Kinase, domain 1"/>
    <property type="match status" value="1"/>
</dbReference>
<sequence>MASQLLYLFFLCVFSTTKAQSPHSNITIGSTLYTNTTPNFWPSPSGRFAFGFYPSGDGFKIGIWLVGVPKNTIVWTALRDGPLVSAGATLLLYNNGRLQLRSALGQVEHITDNAQGASNASMLDSGNFVLYDSDFNAVWASFHYPTDTLLVGQRLVQNAFLYSSTSKSDYSTGRFMLAMQKDNNLVAYPLRNLQLGRYSYWYTSTANKGYTNVSLNLDEDGRLYLGNSSGITVKNLNMDRFPADKAFVFRTTFDVDGILRLYLHQIGMNGSLNSSVVWKGIKDEDRCLVKGICGLNSYCAIDGANLNCLCPPGFDFVDPDKTSGGCKVNFNPENDCIVGKVSMNYSMQTLVNAAWEDDAYENLQPSSEEVCLQACLEDCHCVVAMFREEMCLKLKLPMRFGKKKAIVATRTFVKIRSRSSSADPPPGGVVVINKITKRLGKEFLIAGLVLATFSMIIFVFSGYLIYTYKIWSSKFISKQSSPSDFDEEINLRSFAYNELVEATDNFKEELGKGASGRVYKGSLPNNEGREIAVKKLEKVMEEGEREFQNEMKVIGRTHHKNLVRLLGFCSEGSNRLLVYEYMKNGSLGDLLFKARTRRGWDERVRISLEIARGIVYLHEECEPRIIHCDIKPHNILMDQSWSARISDFGLSKLLKPDQTRTYTTPRGTRGYAAPEWHKNTLITVKADVYSYGILLFEIICCRKKIDISLVDDEIILLDWVYSCYDDGELGKLVGGEEVEAEALERMVKVGLWCVQTEPSLRPSMKKVVLMLEGTVMTPPPPPFSSVNA</sequence>
<dbReference type="Proteomes" id="UP000655225">
    <property type="component" value="Unassembled WGS sequence"/>
</dbReference>
<evidence type="ECO:0000256" key="3">
    <source>
        <dbReference type="ARBA" id="ARBA00022536"/>
    </source>
</evidence>
<dbReference type="InterPro" id="IPR036426">
    <property type="entry name" value="Bulb-type_lectin_dom_sf"/>
</dbReference>
<feature type="domain" description="Bulb-type lectin" evidence="23">
    <location>
        <begin position="23"/>
        <end position="143"/>
    </location>
</feature>
<name>A0A834YBJ1_TETSI</name>
<comment type="subcellular location">
    <subcellularLocation>
        <location evidence="1">Membrane</location>
        <topology evidence="1">Single-pass type I membrane protein</topology>
    </subcellularLocation>
</comment>
<evidence type="ECO:0000256" key="18">
    <source>
        <dbReference type="PIRNR" id="PIRNR000641"/>
    </source>
</evidence>
<evidence type="ECO:0000256" key="13">
    <source>
        <dbReference type="ARBA" id="ARBA00023157"/>
    </source>
</evidence>
<dbReference type="GO" id="GO:0030246">
    <property type="term" value="F:carbohydrate binding"/>
    <property type="evidence" value="ECO:0007669"/>
    <property type="project" value="UniProtKB-KW"/>
</dbReference>
<dbReference type="Pfam" id="PF00069">
    <property type="entry name" value="Pkinase"/>
    <property type="match status" value="1"/>
</dbReference>
<dbReference type="PIRSF" id="PIRSF000641">
    <property type="entry name" value="SRK"/>
    <property type="match status" value="1"/>
</dbReference>
<dbReference type="SMART" id="SM00108">
    <property type="entry name" value="B_lectin"/>
    <property type="match status" value="1"/>
</dbReference>
<gene>
    <name evidence="25" type="ORF">HHK36_004221</name>
    <name evidence="24" type="ORF">HHK36_031590</name>
</gene>
<comment type="catalytic activity">
    <reaction evidence="16 18">
        <text>L-threonyl-[protein] + ATP = O-phospho-L-threonyl-[protein] + ADP + H(+)</text>
        <dbReference type="Rhea" id="RHEA:46608"/>
        <dbReference type="Rhea" id="RHEA-COMP:11060"/>
        <dbReference type="Rhea" id="RHEA-COMP:11605"/>
        <dbReference type="ChEBI" id="CHEBI:15378"/>
        <dbReference type="ChEBI" id="CHEBI:30013"/>
        <dbReference type="ChEBI" id="CHEBI:30616"/>
        <dbReference type="ChEBI" id="CHEBI:61977"/>
        <dbReference type="ChEBI" id="CHEBI:456216"/>
        <dbReference type="EC" id="2.7.11.1"/>
    </reaction>
</comment>
<dbReference type="InterPro" id="IPR011009">
    <property type="entry name" value="Kinase-like_dom_sf"/>
</dbReference>
<comment type="catalytic activity">
    <reaction evidence="17 18">
        <text>L-seryl-[protein] + ATP = O-phospho-L-seryl-[protein] + ADP + H(+)</text>
        <dbReference type="Rhea" id="RHEA:17989"/>
        <dbReference type="Rhea" id="RHEA-COMP:9863"/>
        <dbReference type="Rhea" id="RHEA-COMP:11604"/>
        <dbReference type="ChEBI" id="CHEBI:15378"/>
        <dbReference type="ChEBI" id="CHEBI:29999"/>
        <dbReference type="ChEBI" id="CHEBI:30616"/>
        <dbReference type="ChEBI" id="CHEBI:83421"/>
        <dbReference type="ChEBI" id="CHEBI:456216"/>
        <dbReference type="EC" id="2.7.11.1"/>
    </reaction>
</comment>
<evidence type="ECO:0000256" key="20">
    <source>
        <dbReference type="SAM" id="Phobius"/>
    </source>
</evidence>
<dbReference type="PANTHER" id="PTHR47976">
    <property type="entry name" value="G-TYPE LECTIN S-RECEPTOR-LIKE SERINE/THREONINE-PROTEIN KINASE SD2-5"/>
    <property type="match status" value="1"/>
</dbReference>
<dbReference type="InterPro" id="IPR000719">
    <property type="entry name" value="Prot_kinase_dom"/>
</dbReference>
<keyword evidence="15" id="KW-0325">Glycoprotein</keyword>
<dbReference type="GO" id="GO:0005524">
    <property type="term" value="F:ATP binding"/>
    <property type="evidence" value="ECO:0007669"/>
    <property type="project" value="UniProtKB-UniRule"/>
</dbReference>
<dbReference type="PROSITE" id="PS50011">
    <property type="entry name" value="PROTEIN_KINASE_DOM"/>
    <property type="match status" value="1"/>
</dbReference>
<dbReference type="FunFam" id="2.90.10.10:FF:000026">
    <property type="entry name" value="Serine/threonine-protein kinase"/>
    <property type="match status" value="1"/>
</dbReference>
<dbReference type="EMBL" id="JABCRI010000002">
    <property type="protein sequence ID" value="KAF8411663.1"/>
    <property type="molecule type" value="Genomic_DNA"/>
</dbReference>
<evidence type="ECO:0000256" key="7">
    <source>
        <dbReference type="ARBA" id="ARBA00022734"/>
    </source>
</evidence>
<keyword evidence="10 18" id="KW-0067">ATP-binding</keyword>
<evidence type="ECO:0000256" key="21">
    <source>
        <dbReference type="SAM" id="SignalP"/>
    </source>
</evidence>
<evidence type="ECO:0000313" key="25">
    <source>
        <dbReference type="EMBL" id="KAF8411663.1"/>
    </source>
</evidence>
<keyword evidence="11 20" id="KW-1133">Transmembrane helix</keyword>
<feature type="transmembrane region" description="Helical" evidence="20">
    <location>
        <begin position="443"/>
        <end position="466"/>
    </location>
</feature>
<dbReference type="PROSITE" id="PS50927">
    <property type="entry name" value="BULB_LECTIN"/>
    <property type="match status" value="1"/>
</dbReference>
<evidence type="ECO:0000259" key="23">
    <source>
        <dbReference type="PROSITE" id="PS50927"/>
    </source>
</evidence>
<evidence type="ECO:0000256" key="1">
    <source>
        <dbReference type="ARBA" id="ARBA00004479"/>
    </source>
</evidence>
<dbReference type="OrthoDB" id="818024at2759"/>
<dbReference type="SUPFAM" id="SSF56112">
    <property type="entry name" value="Protein kinase-like (PK-like)"/>
    <property type="match status" value="1"/>
</dbReference>
<keyword evidence="12 20" id="KW-0472">Membrane</keyword>
<keyword evidence="9 18" id="KW-0418">Kinase</keyword>
<feature type="signal peptide" evidence="21">
    <location>
        <begin position="1"/>
        <end position="19"/>
    </location>
</feature>
<evidence type="ECO:0000256" key="2">
    <source>
        <dbReference type="ARBA" id="ARBA00022527"/>
    </source>
</evidence>
<dbReference type="GO" id="GO:0004674">
    <property type="term" value="F:protein serine/threonine kinase activity"/>
    <property type="evidence" value="ECO:0007669"/>
    <property type="project" value="UniProtKB-KW"/>
</dbReference>
<keyword evidence="7" id="KW-0430">Lectin</keyword>
<feature type="domain" description="Protein kinase" evidence="22">
    <location>
        <begin position="504"/>
        <end position="775"/>
    </location>
</feature>
<proteinExistence type="inferred from homology"/>
<evidence type="ECO:0000256" key="4">
    <source>
        <dbReference type="ARBA" id="ARBA00022679"/>
    </source>
</evidence>
<keyword evidence="14" id="KW-0675">Receptor</keyword>
<keyword evidence="26" id="KW-1185">Reference proteome</keyword>
<protein>
    <recommendedName>
        <fullName evidence="18">Receptor-like serine/threonine-protein kinase</fullName>
        <ecNumber evidence="18">2.7.11.1</ecNumber>
    </recommendedName>
</protein>
<dbReference type="GO" id="GO:0016020">
    <property type="term" value="C:membrane"/>
    <property type="evidence" value="ECO:0007669"/>
    <property type="project" value="UniProtKB-SubCell"/>
</dbReference>
<evidence type="ECO:0000313" key="24">
    <source>
        <dbReference type="EMBL" id="KAF8376741.1"/>
    </source>
</evidence>
<evidence type="ECO:0000256" key="6">
    <source>
        <dbReference type="ARBA" id="ARBA00022729"/>
    </source>
</evidence>
<feature type="binding site" evidence="19">
    <location>
        <position position="535"/>
    </location>
    <ligand>
        <name>ATP</name>
        <dbReference type="ChEBI" id="CHEBI:30616"/>
    </ligand>
</feature>
<evidence type="ECO:0000256" key="9">
    <source>
        <dbReference type="ARBA" id="ARBA00022777"/>
    </source>
</evidence>
<feature type="chain" id="PRO_5042410733" description="Receptor-like serine/threonine-protein kinase" evidence="21">
    <location>
        <begin position="20"/>
        <end position="788"/>
    </location>
</feature>
<dbReference type="CDD" id="cd14066">
    <property type="entry name" value="STKc_IRAK"/>
    <property type="match status" value="1"/>
</dbReference>
<dbReference type="InterPro" id="IPR008271">
    <property type="entry name" value="Ser/Thr_kinase_AS"/>
</dbReference>
<keyword evidence="4 18" id="KW-0808">Transferase</keyword>
<evidence type="ECO:0000313" key="26">
    <source>
        <dbReference type="Proteomes" id="UP000655225"/>
    </source>
</evidence>
<dbReference type="InterPro" id="IPR001480">
    <property type="entry name" value="Bulb-type_lectin_dom"/>
</dbReference>
<dbReference type="EC" id="2.7.11.1" evidence="18"/>
<keyword evidence="2 18" id="KW-0723">Serine/threonine-protein kinase</keyword>
<keyword evidence="8 18" id="KW-0547">Nucleotide-binding</keyword>
<dbReference type="Pfam" id="PF01453">
    <property type="entry name" value="B_lectin"/>
    <property type="match status" value="1"/>
</dbReference>
<dbReference type="InterPro" id="IPR051343">
    <property type="entry name" value="G-type_lectin_kinases/EP1-like"/>
</dbReference>
<keyword evidence="3" id="KW-0245">EGF-like domain</keyword>
<evidence type="ECO:0000259" key="22">
    <source>
        <dbReference type="PROSITE" id="PS50011"/>
    </source>
</evidence>
<evidence type="ECO:0000256" key="5">
    <source>
        <dbReference type="ARBA" id="ARBA00022692"/>
    </source>
</evidence>
<dbReference type="FunFam" id="1.10.510.10:FF:000237">
    <property type="entry name" value="G-type lectin S-receptor-like serine/threonine-protein kinase"/>
    <property type="match status" value="1"/>
</dbReference>
<comment type="similarity">
    <text evidence="18">Belongs to the protein kinase superfamily. Ser/Thr protein kinase family.</text>
</comment>
<accession>A0A834YBJ1</accession>
<evidence type="ECO:0000256" key="14">
    <source>
        <dbReference type="ARBA" id="ARBA00023170"/>
    </source>
</evidence>
<dbReference type="Gene3D" id="2.90.10.10">
    <property type="entry name" value="Bulb-type lectin domain"/>
    <property type="match status" value="2"/>
</dbReference>